<evidence type="ECO:0000313" key="1">
    <source>
        <dbReference type="EMBL" id="PMM56027.1"/>
    </source>
</evidence>
<gene>
    <name evidence="1" type="ORF">BCT54_22240</name>
</gene>
<protein>
    <submittedName>
        <fullName evidence="1">Cro/Cl family transcriptional regulator</fullName>
    </submittedName>
</protein>
<dbReference type="InterPro" id="IPR010260">
    <property type="entry name" value="AlpA"/>
</dbReference>
<sequence>MKTQKIQLQFMSFAAVLKLVPMSRSSIYRKIERGEFPPSVSLGGSSITFLRYEIEHYLVSLVENKDKKDTVQELIEMRGQLRDKVTYPI</sequence>
<dbReference type="RefSeq" id="WP_102552169.1">
    <property type="nucleotide sequence ID" value="NZ_MCZF01000094.1"/>
</dbReference>
<proteinExistence type="predicted"/>
<dbReference type="AlphaFoldDB" id="A0A2N7JRK2"/>
<accession>A0A2N7JRK2</accession>
<evidence type="ECO:0000313" key="2">
    <source>
        <dbReference type="Proteomes" id="UP000235533"/>
    </source>
</evidence>
<reference evidence="2" key="1">
    <citation type="submission" date="2016-07" db="EMBL/GenBank/DDBJ databases">
        <title>Nontailed viruses are major unrecognized killers of bacteria in the ocean.</title>
        <authorList>
            <person name="Kauffman K."/>
            <person name="Hussain F."/>
            <person name="Yang J."/>
            <person name="Arevalo P."/>
            <person name="Brown J."/>
            <person name="Cutler M."/>
            <person name="Kelly L."/>
            <person name="Polz M.F."/>
        </authorList>
    </citation>
    <scope>NUCLEOTIDE SEQUENCE [LARGE SCALE GENOMIC DNA]</scope>
    <source>
        <strain evidence="2">10N.261.48.B5</strain>
    </source>
</reference>
<organism evidence="1 2">
    <name type="scientific">Vibrio splendidus</name>
    <dbReference type="NCBI Taxonomy" id="29497"/>
    <lineage>
        <taxon>Bacteria</taxon>
        <taxon>Pseudomonadati</taxon>
        <taxon>Pseudomonadota</taxon>
        <taxon>Gammaproteobacteria</taxon>
        <taxon>Vibrionales</taxon>
        <taxon>Vibrionaceae</taxon>
        <taxon>Vibrio</taxon>
    </lineage>
</organism>
<dbReference type="EMBL" id="MCZF01000094">
    <property type="protein sequence ID" value="PMM56027.1"/>
    <property type="molecule type" value="Genomic_DNA"/>
</dbReference>
<name>A0A2N7JRK2_VIBSP</name>
<dbReference type="Gene3D" id="1.10.238.160">
    <property type="match status" value="1"/>
</dbReference>
<comment type="caution">
    <text evidence="1">The sequence shown here is derived from an EMBL/GenBank/DDBJ whole genome shotgun (WGS) entry which is preliminary data.</text>
</comment>
<dbReference type="Proteomes" id="UP000235533">
    <property type="component" value="Unassembled WGS sequence"/>
</dbReference>
<dbReference type="Pfam" id="PF05930">
    <property type="entry name" value="Phage_AlpA"/>
    <property type="match status" value="1"/>
</dbReference>